<evidence type="ECO:0000313" key="2">
    <source>
        <dbReference type="EMBL" id="AML49940.1"/>
    </source>
</evidence>
<sequence>MISESKILTVSYGTFSCTLEGFDDSFSTMKAIAEYFKTLAAEDRYFGAEPPAPDVEMLARIAEREVRSRVQAQIGDNGVVLRKSEETGAQNPTFTKESAPVSETPQAHPTAPHNQTVKMPAPVAVQLTQKTAPFVMAAATDGSESVAAKLQRIRAAVSRAPTNAPAEVIEDANSEDLFKPIASAFQDIEDDAEIVLPSAPKVAPVADEQATQESFEDSQVVEAVLEITIEDNDEEPTADLVEDADIVVSDVFEDTLEDIPELAVSLENDAEEELEFTKENSVDVSEPEAVSMDVESTSDDDAAVLAGVGAFMAQSEPSETVASIDEYTNEQGDEPLDATDITSILGTISQDDSTSHSDGAIQEDTHQDQEDDTFEGSLESRLETENVLSEAQSDEDLADLAKLDAPQDALQDEAPDTASVESSTEESIRTPKGSVSNVLARARARVIHVKKTDLEQVLEEDAVEEFLDVSASPQENAFTDDDTDDANETAEESILSAEDEAELMAELAAVTNETPDDIPTLEPLPEVTHYHSLSKQADEDNVNRLMDESDSKFAESDGTRRRSAIAHLKAAVAATVADRRILGGSKPKSDDTGAYRKDLAEVVRPNRAERRAGSSKDDRPAPLVLVSEQRIDLHDGPAVRPRRVGKSALELRDVNEDLSEGGRANSKTAKHLEESKSFAEFAERVGAIELPDLLEAAAAYASFVEGKEHFTRPDIMRRALQFAEDQGVSREEGLRSFGLLLRQGKIEKVKRGQFKIAQSTRFNPESRIAGE</sequence>
<protein>
    <recommendedName>
        <fullName evidence="4">Lipoprotein</fullName>
    </recommendedName>
</protein>
<feature type="region of interest" description="Disordered" evidence="1">
    <location>
        <begin position="348"/>
        <end position="373"/>
    </location>
</feature>
<feature type="compositionally biased region" description="Polar residues" evidence="1">
    <location>
        <begin position="87"/>
        <end position="116"/>
    </location>
</feature>
<name>A0A126UV52_9RHOB</name>
<dbReference type="RefSeq" id="WP_039002602.1">
    <property type="nucleotide sequence ID" value="NZ_CP014327.1"/>
</dbReference>
<feature type="region of interest" description="Disordered" evidence="1">
    <location>
        <begin position="410"/>
        <end position="435"/>
    </location>
</feature>
<dbReference type="KEGG" id="hat:RC74_00380"/>
<dbReference type="STRING" id="1579316.RC74_00380"/>
<feature type="compositionally biased region" description="Basic and acidic residues" evidence="1">
    <location>
        <begin position="536"/>
        <end position="560"/>
    </location>
</feature>
<feature type="compositionally biased region" description="Basic and acidic residues" evidence="1">
    <location>
        <begin position="604"/>
        <end position="620"/>
    </location>
</feature>
<keyword evidence="3" id="KW-1185">Reference proteome</keyword>
<evidence type="ECO:0008006" key="4">
    <source>
        <dbReference type="Google" id="ProtNLM"/>
    </source>
</evidence>
<evidence type="ECO:0000256" key="1">
    <source>
        <dbReference type="SAM" id="MobiDB-lite"/>
    </source>
</evidence>
<proteinExistence type="predicted"/>
<dbReference type="AlphaFoldDB" id="A0A126UV52"/>
<feature type="region of interest" description="Disordered" evidence="1">
    <location>
        <begin position="512"/>
        <end position="561"/>
    </location>
</feature>
<gene>
    <name evidence="2" type="ORF">RC74_00380</name>
</gene>
<feature type="region of interest" description="Disordered" evidence="1">
    <location>
        <begin position="83"/>
        <end position="116"/>
    </location>
</feature>
<evidence type="ECO:0000313" key="3">
    <source>
        <dbReference type="Proteomes" id="UP000070371"/>
    </source>
</evidence>
<dbReference type="OrthoDB" id="7798282at2"/>
<feature type="region of interest" description="Disordered" evidence="1">
    <location>
        <begin position="604"/>
        <end position="623"/>
    </location>
</feature>
<dbReference type="Proteomes" id="UP000070371">
    <property type="component" value="Chromosome"/>
</dbReference>
<dbReference type="PROSITE" id="PS51257">
    <property type="entry name" value="PROKAR_LIPOPROTEIN"/>
    <property type="match status" value="1"/>
</dbReference>
<reference evidence="2 3" key="1">
    <citation type="submission" date="2016-02" db="EMBL/GenBank/DDBJ databases">
        <title>Complete genome sequence of Halocynthiibacter arcticus PAMC 20958t from arctic marine sediment.</title>
        <authorList>
            <person name="Lee Y.M."/>
            <person name="Baek K."/>
            <person name="Lee H.K."/>
            <person name="Shin S.C."/>
        </authorList>
    </citation>
    <scope>NUCLEOTIDE SEQUENCE [LARGE SCALE GENOMIC DNA]</scope>
    <source>
        <strain evidence="2">PAMC 20958</strain>
    </source>
</reference>
<organism evidence="2 3">
    <name type="scientific">Falsihalocynthiibacter arcticus</name>
    <dbReference type="NCBI Taxonomy" id="1579316"/>
    <lineage>
        <taxon>Bacteria</taxon>
        <taxon>Pseudomonadati</taxon>
        <taxon>Pseudomonadota</taxon>
        <taxon>Alphaproteobacteria</taxon>
        <taxon>Rhodobacterales</taxon>
        <taxon>Roseobacteraceae</taxon>
        <taxon>Falsihalocynthiibacter</taxon>
    </lineage>
</organism>
<accession>A0A126UV52</accession>
<dbReference type="EMBL" id="CP014327">
    <property type="protein sequence ID" value="AML49940.1"/>
    <property type="molecule type" value="Genomic_DNA"/>
</dbReference>